<accession>A0A1Y1HGY5</accession>
<keyword evidence="2" id="KW-1185">Reference proteome</keyword>
<reference evidence="1 2" key="1">
    <citation type="journal article" date="2014" name="Nat. Commun.">
        <title>Klebsormidium flaccidum genome reveals primary factors for plant terrestrial adaptation.</title>
        <authorList>
            <person name="Hori K."/>
            <person name="Maruyama F."/>
            <person name="Fujisawa T."/>
            <person name="Togashi T."/>
            <person name="Yamamoto N."/>
            <person name="Seo M."/>
            <person name="Sato S."/>
            <person name="Yamada T."/>
            <person name="Mori H."/>
            <person name="Tajima N."/>
            <person name="Moriyama T."/>
            <person name="Ikeuchi M."/>
            <person name="Watanabe M."/>
            <person name="Wada H."/>
            <person name="Kobayashi K."/>
            <person name="Saito M."/>
            <person name="Masuda T."/>
            <person name="Sasaki-Sekimoto Y."/>
            <person name="Mashiguchi K."/>
            <person name="Awai K."/>
            <person name="Shimojima M."/>
            <person name="Masuda S."/>
            <person name="Iwai M."/>
            <person name="Nobusawa T."/>
            <person name="Narise T."/>
            <person name="Kondo S."/>
            <person name="Saito H."/>
            <person name="Sato R."/>
            <person name="Murakawa M."/>
            <person name="Ihara Y."/>
            <person name="Oshima-Yamada Y."/>
            <person name="Ohtaka K."/>
            <person name="Satoh M."/>
            <person name="Sonobe K."/>
            <person name="Ishii M."/>
            <person name="Ohtani R."/>
            <person name="Kanamori-Sato M."/>
            <person name="Honoki R."/>
            <person name="Miyazaki D."/>
            <person name="Mochizuki H."/>
            <person name="Umetsu J."/>
            <person name="Higashi K."/>
            <person name="Shibata D."/>
            <person name="Kamiya Y."/>
            <person name="Sato N."/>
            <person name="Nakamura Y."/>
            <person name="Tabata S."/>
            <person name="Ida S."/>
            <person name="Kurokawa K."/>
            <person name="Ohta H."/>
        </authorList>
    </citation>
    <scope>NUCLEOTIDE SEQUENCE [LARGE SCALE GENOMIC DNA]</scope>
    <source>
        <strain evidence="1 2">NIES-2285</strain>
    </source>
</reference>
<evidence type="ECO:0000313" key="2">
    <source>
        <dbReference type="Proteomes" id="UP000054558"/>
    </source>
</evidence>
<dbReference type="Proteomes" id="UP000054558">
    <property type="component" value="Unassembled WGS sequence"/>
</dbReference>
<gene>
    <name evidence="1" type="ORF">KFL_000020580</name>
</gene>
<dbReference type="EMBL" id="DF236951">
    <property type="protein sequence ID" value="GAQ77695.1"/>
    <property type="molecule type" value="Genomic_DNA"/>
</dbReference>
<dbReference type="AlphaFoldDB" id="A0A1Y1HGY5"/>
<proteinExistence type="predicted"/>
<name>A0A1Y1HGY5_KLENI</name>
<protein>
    <submittedName>
        <fullName evidence="1">Uncharacterized protein</fullName>
    </submittedName>
</protein>
<sequence>MPALGSGTNFDIRRIDAHPYLATIVKGPVKEDPKLCQDFVWRLTTQIDFFSPRRSRPWQEQIGRMDVELDGSTHREYRLKDKEDKKGQVYKEWETYDSHKVERWRVALQPMMRARRHVATHLHDKPSEADFRRDIMAGRCIFRNGDSSLVGPAVVQAPGPPRPAHPHGAARCMH</sequence>
<evidence type="ECO:0000313" key="1">
    <source>
        <dbReference type="EMBL" id="GAQ77695.1"/>
    </source>
</evidence>
<organism evidence="1 2">
    <name type="scientific">Klebsormidium nitens</name>
    <name type="common">Green alga</name>
    <name type="synonym">Ulothrix nitens</name>
    <dbReference type="NCBI Taxonomy" id="105231"/>
    <lineage>
        <taxon>Eukaryota</taxon>
        <taxon>Viridiplantae</taxon>
        <taxon>Streptophyta</taxon>
        <taxon>Klebsormidiophyceae</taxon>
        <taxon>Klebsormidiales</taxon>
        <taxon>Klebsormidiaceae</taxon>
        <taxon>Klebsormidium</taxon>
    </lineage>
</organism>